<dbReference type="GO" id="GO:0005576">
    <property type="term" value="C:extracellular region"/>
    <property type="evidence" value="ECO:0007669"/>
    <property type="project" value="UniProtKB-SubCell"/>
</dbReference>
<protein>
    <recommendedName>
        <fullName evidence="11">Staphopain A</fullName>
    </recommendedName>
</protein>
<comment type="similarity">
    <text evidence="2">Belongs to the peptidase C47 family.</text>
</comment>
<organism evidence="9 10">
    <name type="scientific">Enterococcus faecium</name>
    <name type="common">Streptococcus faecium</name>
    <dbReference type="NCBI Taxonomy" id="1352"/>
    <lineage>
        <taxon>Bacteria</taxon>
        <taxon>Bacillati</taxon>
        <taxon>Bacillota</taxon>
        <taxon>Bacilli</taxon>
        <taxon>Lactobacillales</taxon>
        <taxon>Enterococcaceae</taxon>
        <taxon>Enterococcus</taxon>
    </lineage>
</organism>
<name>A0AAI8LNN6_ENTFC</name>
<feature type="active site" evidence="8">
    <location>
        <position position="243"/>
    </location>
</feature>
<evidence type="ECO:0000256" key="3">
    <source>
        <dbReference type="ARBA" id="ARBA00022525"/>
    </source>
</evidence>
<sequence length="281" mass="31955">MIKTIFCYNAEGAWQTNLSGYLVEELTRFVEEGSKTQGFVQKNADLYAIDLQNNLILFNDSPVSNGYIPPKDVTLSTYNKENLKQVKIEKNMYTFSNPVRKYSSSPSIIPKAEGQKYLNLDFLETQGSNNWCAAYVTTSIIRYANKSNSPTARQMMQHYYPNSSNLESQAASREKCMDYGYLHNFFNMVNVNSPITVSGTQLEINEESPFYIAASSDSTTATHAFTVRGYANFDFYQTISVWNPWSDASYGYDLMDPSSHTISTHGMVWKNFGTIYGWHHP</sequence>
<dbReference type="Gene3D" id="3.90.70.10">
    <property type="entry name" value="Cysteine proteinases"/>
    <property type="match status" value="1"/>
</dbReference>
<proteinExistence type="inferred from homology"/>
<dbReference type="InterPro" id="IPR038765">
    <property type="entry name" value="Papain-like_cys_pep_sf"/>
</dbReference>
<dbReference type="GO" id="GO:0006508">
    <property type="term" value="P:proteolysis"/>
    <property type="evidence" value="ECO:0007669"/>
    <property type="project" value="InterPro"/>
</dbReference>
<dbReference type="Pfam" id="PF05543">
    <property type="entry name" value="Peptidase_C47"/>
    <property type="match status" value="1"/>
</dbReference>
<evidence type="ECO:0000256" key="5">
    <source>
        <dbReference type="ARBA" id="ARBA00022807"/>
    </source>
</evidence>
<keyword evidence="7" id="KW-0865">Zymogen</keyword>
<keyword evidence="3" id="KW-0964">Secreted</keyword>
<feature type="active site" evidence="8">
    <location>
        <position position="132"/>
    </location>
</feature>
<comment type="subcellular location">
    <subcellularLocation>
        <location evidence="1">Secreted</location>
    </subcellularLocation>
</comment>
<dbReference type="SUPFAM" id="SSF54001">
    <property type="entry name" value="Cysteine proteinases"/>
    <property type="match status" value="1"/>
</dbReference>
<evidence type="ECO:0000256" key="7">
    <source>
        <dbReference type="ARBA" id="ARBA00023145"/>
    </source>
</evidence>
<keyword evidence="4" id="KW-0378">Hydrolase</keyword>
<dbReference type="Proteomes" id="UP000275747">
    <property type="component" value="Chromosome"/>
</dbReference>
<keyword evidence="5" id="KW-0788">Thiol protease</keyword>
<dbReference type="EMBL" id="CP033041">
    <property type="protein sequence ID" value="AYM74243.1"/>
    <property type="molecule type" value="Genomic_DNA"/>
</dbReference>
<evidence type="ECO:0000256" key="1">
    <source>
        <dbReference type="ARBA" id="ARBA00004613"/>
    </source>
</evidence>
<dbReference type="AlphaFoldDB" id="A0AAI8LNN6"/>
<gene>
    <name evidence="9" type="ORF">D9Z05_04930</name>
</gene>
<evidence type="ECO:0000256" key="8">
    <source>
        <dbReference type="PIRSR" id="PIRSR608750-1"/>
    </source>
</evidence>
<evidence type="ECO:0000313" key="9">
    <source>
        <dbReference type="EMBL" id="AYM74243.1"/>
    </source>
</evidence>
<evidence type="ECO:0000256" key="6">
    <source>
        <dbReference type="ARBA" id="ARBA00023026"/>
    </source>
</evidence>
<evidence type="ECO:0000256" key="2">
    <source>
        <dbReference type="ARBA" id="ARBA00010245"/>
    </source>
</evidence>
<keyword evidence="5" id="KW-0645">Protease</keyword>
<evidence type="ECO:0000313" key="10">
    <source>
        <dbReference type="Proteomes" id="UP000275747"/>
    </source>
</evidence>
<evidence type="ECO:0008006" key="11">
    <source>
        <dbReference type="Google" id="ProtNLM"/>
    </source>
</evidence>
<accession>A0AAI8LNN6</accession>
<reference evidence="9 10" key="1">
    <citation type="submission" date="2018-10" db="EMBL/GenBank/DDBJ databases">
        <title>Escaping from acidified nitrite in gastric host defense: Transcriptomic basis for resistance to free nitrous acid in Enterococcus faecalis.</title>
        <authorList>
            <person name="Yu Z."/>
            <person name="Shi D."/>
            <person name="Liu W."/>
            <person name="Meng F."/>
        </authorList>
    </citation>
    <scope>NUCLEOTIDE SEQUENCE [LARGE SCALE GENOMIC DNA]</scope>
    <source>
        <strain evidence="9 10">JE1</strain>
    </source>
</reference>
<feature type="active site" evidence="8">
    <location>
        <position position="223"/>
    </location>
</feature>
<dbReference type="GO" id="GO:0008234">
    <property type="term" value="F:cysteine-type peptidase activity"/>
    <property type="evidence" value="ECO:0007669"/>
    <property type="project" value="UniProtKB-KW"/>
</dbReference>
<dbReference type="InterPro" id="IPR008750">
    <property type="entry name" value="Peptidase_C47"/>
</dbReference>
<keyword evidence="6" id="KW-0843">Virulence</keyword>
<evidence type="ECO:0000256" key="4">
    <source>
        <dbReference type="ARBA" id="ARBA00022801"/>
    </source>
</evidence>